<evidence type="ECO:0000313" key="3">
    <source>
        <dbReference type="Proteomes" id="UP000032900"/>
    </source>
</evidence>
<dbReference type="InterPro" id="IPR045746">
    <property type="entry name" value="ACT14924-like_Acyltransf_dom"/>
</dbReference>
<dbReference type="SMART" id="SM00563">
    <property type="entry name" value="PlsC"/>
    <property type="match status" value="1"/>
</dbReference>
<proteinExistence type="predicted"/>
<dbReference type="STRING" id="1236989.JCM15548_13333"/>
<accession>A0A0E9LZL6</accession>
<dbReference type="InterPro" id="IPR002123">
    <property type="entry name" value="Plipid/glycerol_acylTrfase"/>
</dbReference>
<organism evidence="2 3">
    <name type="scientific">Geofilum rubicundum JCM 15548</name>
    <dbReference type="NCBI Taxonomy" id="1236989"/>
    <lineage>
        <taxon>Bacteria</taxon>
        <taxon>Pseudomonadati</taxon>
        <taxon>Bacteroidota</taxon>
        <taxon>Bacteroidia</taxon>
        <taxon>Marinilabiliales</taxon>
        <taxon>Marinilabiliaceae</taxon>
        <taxon>Geofilum</taxon>
    </lineage>
</organism>
<keyword evidence="3" id="KW-1185">Reference proteome</keyword>
<evidence type="ECO:0000313" key="2">
    <source>
        <dbReference type="EMBL" id="GAO31002.1"/>
    </source>
</evidence>
<comment type="caution">
    <text evidence="2">The sequence shown here is derived from an EMBL/GenBank/DDBJ whole genome shotgun (WGS) entry which is preliminary data.</text>
</comment>
<dbReference type="Pfam" id="PF19576">
    <property type="entry name" value="Acyltransf_2"/>
    <property type="match status" value="1"/>
</dbReference>
<dbReference type="Proteomes" id="UP000032900">
    <property type="component" value="Unassembled WGS sequence"/>
</dbReference>
<evidence type="ECO:0000259" key="1">
    <source>
        <dbReference type="SMART" id="SM00563"/>
    </source>
</evidence>
<gene>
    <name evidence="2" type="ORF">JCM15548_13333</name>
</gene>
<name>A0A0E9LZL6_9BACT</name>
<sequence length="285" mass="32458">MTSQTTIRNPKEGEELLIDIEQVFANKNPALLKTIPGFIIRYLKRITHQDGVNRIITQNNHIKGLPFSQAILDDFGVKFNTIGLENIPEDGRYLFASNHPLGGMDGIAFLTATGQRFPNIKFPVNDILMHIKGLNNIFLPVNKHGGHSREAARVLEETYQSDAQILFFPAGLVSRKQQGGIIKDLEWKRNFIKKAIQHQRDVVPVHISGHNTPFFYNLAKWRKRLGIKANIEMLYLADEMFKQKGENLTIRYGQPVPWQSLKNEKDAAKSAEKIKEMVYALAKND</sequence>
<dbReference type="EMBL" id="BAZW01000035">
    <property type="protein sequence ID" value="GAO31002.1"/>
    <property type="molecule type" value="Genomic_DNA"/>
</dbReference>
<dbReference type="AlphaFoldDB" id="A0A0E9LZL6"/>
<dbReference type="GO" id="GO:0016746">
    <property type="term" value="F:acyltransferase activity"/>
    <property type="evidence" value="ECO:0007669"/>
    <property type="project" value="InterPro"/>
</dbReference>
<reference evidence="2 3" key="1">
    <citation type="journal article" date="2015" name="Microbes Environ.">
        <title>Distribution and evolution of nitrogen fixation genes in the phylum bacteroidetes.</title>
        <authorList>
            <person name="Inoue J."/>
            <person name="Oshima K."/>
            <person name="Suda W."/>
            <person name="Sakamoto M."/>
            <person name="Iino T."/>
            <person name="Noda S."/>
            <person name="Hongoh Y."/>
            <person name="Hattori M."/>
            <person name="Ohkuma M."/>
        </authorList>
    </citation>
    <scope>NUCLEOTIDE SEQUENCE [LARGE SCALE GENOMIC DNA]</scope>
    <source>
        <strain evidence="2">JCM 15548</strain>
    </source>
</reference>
<dbReference type="SUPFAM" id="SSF69593">
    <property type="entry name" value="Glycerol-3-phosphate (1)-acyltransferase"/>
    <property type="match status" value="1"/>
</dbReference>
<dbReference type="RefSeq" id="WP_227625837.1">
    <property type="nucleotide sequence ID" value="NZ_BAZW01000035.1"/>
</dbReference>
<protein>
    <submittedName>
        <fullName evidence="2">Hemolysin A</fullName>
    </submittedName>
</protein>
<feature type="domain" description="Phospholipid/glycerol acyltransferase" evidence="1">
    <location>
        <begin position="93"/>
        <end position="210"/>
    </location>
</feature>